<reference evidence="6" key="1">
    <citation type="submission" date="2021-09" db="EMBL/GenBank/DDBJ databases">
        <title>A high-quality genome of the endoparasitic fungus Hirsutella rhossiliensis with a comparison of Hirsutella genomes reveals transposable elements contributing to genome size variation.</title>
        <authorList>
            <person name="Lin R."/>
            <person name="Jiao Y."/>
            <person name="Sun X."/>
            <person name="Ling J."/>
            <person name="Xie B."/>
            <person name="Cheng X."/>
        </authorList>
    </citation>
    <scope>NUCLEOTIDE SEQUENCE</scope>
    <source>
        <strain evidence="6">HR02</strain>
    </source>
</reference>
<dbReference type="InterPro" id="IPR036397">
    <property type="entry name" value="RNaseH_sf"/>
</dbReference>
<accession>A0A9P8MTX4</accession>
<keyword evidence="2" id="KW-0694">RNA-binding</keyword>
<dbReference type="Gene3D" id="3.30.420.10">
    <property type="entry name" value="Ribonuclease H-like superfamily/Ribonuclease H"/>
    <property type="match status" value="1"/>
</dbReference>
<gene>
    <name evidence="6" type="ORF">HRG_07415</name>
</gene>
<dbReference type="SMART" id="SM00298">
    <property type="entry name" value="CHROMO"/>
    <property type="match status" value="2"/>
</dbReference>
<dbReference type="EMBL" id="JAIZPD010000008">
    <property type="protein sequence ID" value="KAH0961337.1"/>
    <property type="molecule type" value="Genomic_DNA"/>
</dbReference>
<protein>
    <submittedName>
        <fullName evidence="6">Integrase core domain-containing protein</fullName>
    </submittedName>
</protein>
<dbReference type="OrthoDB" id="5075809at2759"/>
<dbReference type="PROSITE" id="PS50013">
    <property type="entry name" value="CHROMO_2"/>
    <property type="match status" value="1"/>
</dbReference>
<dbReference type="GO" id="GO:0006338">
    <property type="term" value="P:chromatin remodeling"/>
    <property type="evidence" value="ECO:0007669"/>
    <property type="project" value="UniProtKB-ARBA"/>
</dbReference>
<dbReference type="InterPro" id="IPR050951">
    <property type="entry name" value="Retrovirus_Pol_polyprotein"/>
</dbReference>
<dbReference type="AlphaFoldDB" id="A0A9P8MTX4"/>
<dbReference type="PANTHER" id="PTHR37984">
    <property type="entry name" value="PROTEIN CBG26694"/>
    <property type="match status" value="1"/>
</dbReference>
<dbReference type="PROSITE" id="PS50994">
    <property type="entry name" value="INTEGRASE"/>
    <property type="match status" value="1"/>
</dbReference>
<comment type="subunit">
    <text evidence="1">Component of the NuA4 histone acetyltransferase complex.</text>
</comment>
<evidence type="ECO:0000313" key="7">
    <source>
        <dbReference type="Proteomes" id="UP000824596"/>
    </source>
</evidence>
<dbReference type="SUPFAM" id="SSF53098">
    <property type="entry name" value="Ribonuclease H-like"/>
    <property type="match status" value="1"/>
</dbReference>
<proteinExistence type="predicted"/>
<organism evidence="6 7">
    <name type="scientific">Hirsutella rhossiliensis</name>
    <dbReference type="NCBI Taxonomy" id="111463"/>
    <lineage>
        <taxon>Eukaryota</taxon>
        <taxon>Fungi</taxon>
        <taxon>Dikarya</taxon>
        <taxon>Ascomycota</taxon>
        <taxon>Pezizomycotina</taxon>
        <taxon>Sordariomycetes</taxon>
        <taxon>Hypocreomycetidae</taxon>
        <taxon>Hypocreales</taxon>
        <taxon>Ophiocordycipitaceae</taxon>
        <taxon>Hirsutella</taxon>
    </lineage>
</organism>
<dbReference type="Gene3D" id="2.40.50.40">
    <property type="match status" value="1"/>
</dbReference>
<dbReference type="GO" id="GO:0003723">
    <property type="term" value="F:RNA binding"/>
    <property type="evidence" value="ECO:0007669"/>
    <property type="project" value="UniProtKB-KW"/>
</dbReference>
<dbReference type="InterPro" id="IPR000953">
    <property type="entry name" value="Chromo/chromo_shadow_dom"/>
</dbReference>
<feature type="region of interest" description="Disordered" evidence="3">
    <location>
        <begin position="418"/>
        <end position="477"/>
    </location>
</feature>
<dbReference type="RefSeq" id="XP_044718850.1">
    <property type="nucleotide sequence ID" value="XM_044865886.1"/>
</dbReference>
<feature type="compositionally biased region" description="Polar residues" evidence="3">
    <location>
        <begin position="419"/>
        <end position="428"/>
    </location>
</feature>
<feature type="domain" description="Chromo" evidence="4">
    <location>
        <begin position="265"/>
        <end position="325"/>
    </location>
</feature>
<feature type="domain" description="Integrase catalytic" evidence="5">
    <location>
        <begin position="1"/>
        <end position="127"/>
    </location>
</feature>
<dbReference type="GO" id="GO:0015074">
    <property type="term" value="P:DNA integration"/>
    <property type="evidence" value="ECO:0007669"/>
    <property type="project" value="InterPro"/>
</dbReference>
<sequence length="705" mass="80986">MEAEACAERFLWCFARYHWWPDAITSDRGSNWVGRFWRHMCKLLGIDQQLSTAYHPQTDGGPERMNQEVQAYLRAVINQNQNDWDKWVPAAQMALNGRVNTSIGMSPFFAIHGYEPKSPVPLVTEAYAEEYPQHSPETRAKKFVTKLQQITDLCQASMATATQQQERFANRRRNAAERFEVGDKVWLDLRNYASERPKKKFDWLHAKYTISKVLDPYTVELADLPRAAIIGSTSTNSGERGRTQCLVSNAQTLNPIYPSRREAHQVVEEILCARWKRTGRGRRREVLVRWQGWQDPTWTSLDNMQQTAALDKYEQRYGPALENDGPYQHRRVATEAQPAQIQGKSKEYNHSCRYRAREYADHYGLGLMATPPRQKHRFAETDAIKATVTTTLEAVSIVTMQNAEKLGIRRYRSFKDLSRTTAPRTSQQEAEKSNYEVSDTENLSGGEGATPIFSDEPLTRGAKGAPDQGSNVSDGSTEYSKLQIDDLNENLQYIKSHRKPEVNEEVTPYFELYCLLRDGKYYWIRESVVQRAASAAVCTYWGCGGEGWKLYDRPKKEVGRELWKRPLATDEDGVPHAILVVGHDLRDDGQSKFLVQNVGYPASRAKWYVERTVKSRWRSECDDYHLRDTEYYSPTDKAGPKLDTIVGHRVYRSGKNSSLRSFQLSCQWGDGTETWEPEEKIQQKNNAAVLTYWQSDPHVRKKGKS</sequence>
<evidence type="ECO:0000259" key="5">
    <source>
        <dbReference type="PROSITE" id="PS50994"/>
    </source>
</evidence>
<evidence type="ECO:0000313" key="6">
    <source>
        <dbReference type="EMBL" id="KAH0961337.1"/>
    </source>
</evidence>
<name>A0A9P8MTX4_9HYPO</name>
<dbReference type="GO" id="GO:0005634">
    <property type="term" value="C:nucleus"/>
    <property type="evidence" value="ECO:0007669"/>
    <property type="project" value="UniProtKB-ARBA"/>
</dbReference>
<dbReference type="GeneID" id="68356544"/>
<evidence type="ECO:0000256" key="3">
    <source>
        <dbReference type="SAM" id="MobiDB-lite"/>
    </source>
</evidence>
<keyword evidence="7" id="KW-1185">Reference proteome</keyword>
<comment type="caution">
    <text evidence="6">The sequence shown here is derived from an EMBL/GenBank/DDBJ whole genome shotgun (WGS) entry which is preliminary data.</text>
</comment>
<dbReference type="InterPro" id="IPR001584">
    <property type="entry name" value="Integrase_cat-core"/>
</dbReference>
<dbReference type="SUPFAM" id="SSF54160">
    <property type="entry name" value="Chromo domain-like"/>
    <property type="match status" value="1"/>
</dbReference>
<evidence type="ECO:0000256" key="1">
    <source>
        <dbReference type="ARBA" id="ARBA00011353"/>
    </source>
</evidence>
<dbReference type="InterPro" id="IPR012337">
    <property type="entry name" value="RNaseH-like_sf"/>
</dbReference>
<evidence type="ECO:0000259" key="4">
    <source>
        <dbReference type="PROSITE" id="PS50013"/>
    </source>
</evidence>
<dbReference type="PANTHER" id="PTHR37984:SF15">
    <property type="entry name" value="INTEGRASE CATALYTIC DOMAIN-CONTAINING PROTEIN"/>
    <property type="match status" value="1"/>
</dbReference>
<dbReference type="Proteomes" id="UP000824596">
    <property type="component" value="Unassembled WGS sequence"/>
</dbReference>
<evidence type="ECO:0000256" key="2">
    <source>
        <dbReference type="ARBA" id="ARBA00022884"/>
    </source>
</evidence>
<dbReference type="InterPro" id="IPR016197">
    <property type="entry name" value="Chromo-like_dom_sf"/>
</dbReference>
<feature type="compositionally biased region" description="Polar residues" evidence="3">
    <location>
        <begin position="468"/>
        <end position="477"/>
    </location>
</feature>